<evidence type="ECO:0000313" key="2">
    <source>
        <dbReference type="Proteomes" id="UP000603865"/>
    </source>
</evidence>
<reference evidence="1" key="1">
    <citation type="journal article" date="2014" name="Int. J. Syst. Evol. Microbiol.">
        <title>Complete genome sequence of Corynebacterium casei LMG S-19264T (=DSM 44701T), isolated from a smear-ripened cheese.</title>
        <authorList>
            <consortium name="US DOE Joint Genome Institute (JGI-PGF)"/>
            <person name="Walter F."/>
            <person name="Albersmeier A."/>
            <person name="Kalinowski J."/>
            <person name="Ruckert C."/>
        </authorList>
    </citation>
    <scope>NUCLEOTIDE SEQUENCE</scope>
    <source>
        <strain evidence="1">JCM 31311</strain>
    </source>
</reference>
<comment type="caution">
    <text evidence="1">The sequence shown here is derived from an EMBL/GenBank/DDBJ whole genome shotgun (WGS) entry which is preliminary data.</text>
</comment>
<name>A0A918CNE4_9DEIO</name>
<evidence type="ECO:0000313" key="1">
    <source>
        <dbReference type="EMBL" id="GGR30400.1"/>
    </source>
</evidence>
<organism evidence="1 2">
    <name type="scientific">Deinococcus ruber</name>
    <dbReference type="NCBI Taxonomy" id="1848197"/>
    <lineage>
        <taxon>Bacteria</taxon>
        <taxon>Thermotogati</taxon>
        <taxon>Deinococcota</taxon>
        <taxon>Deinococci</taxon>
        <taxon>Deinococcales</taxon>
        <taxon>Deinococcaceae</taxon>
        <taxon>Deinococcus</taxon>
    </lineage>
</organism>
<dbReference type="AlphaFoldDB" id="A0A918CNE4"/>
<dbReference type="Proteomes" id="UP000603865">
    <property type="component" value="Unassembled WGS sequence"/>
</dbReference>
<gene>
    <name evidence="1" type="ORF">GCM10008957_46500</name>
</gene>
<sequence>MQVFKALQKRYFERLICNYSFFYELDYSARSLNPGQEGALHGCDLAPPPFKGKLQMKYLDGRR</sequence>
<accession>A0A918CNE4</accession>
<proteinExistence type="predicted"/>
<reference evidence="1" key="2">
    <citation type="submission" date="2020-09" db="EMBL/GenBank/DDBJ databases">
        <authorList>
            <person name="Sun Q."/>
            <person name="Ohkuma M."/>
        </authorList>
    </citation>
    <scope>NUCLEOTIDE SEQUENCE</scope>
    <source>
        <strain evidence="1">JCM 31311</strain>
    </source>
</reference>
<protein>
    <submittedName>
        <fullName evidence="1">Uncharacterized protein</fullName>
    </submittedName>
</protein>
<dbReference type="EMBL" id="BMQL01000049">
    <property type="protein sequence ID" value="GGR30400.1"/>
    <property type="molecule type" value="Genomic_DNA"/>
</dbReference>
<keyword evidence="2" id="KW-1185">Reference proteome</keyword>